<gene>
    <name evidence="2" type="ORF">DNTS_026708</name>
</gene>
<protein>
    <submittedName>
        <fullName evidence="2">Uncharacterized protein</fullName>
    </submittedName>
</protein>
<accession>A0A553RKY1</accession>
<comment type="caution">
    <text evidence="2">The sequence shown here is derived from an EMBL/GenBank/DDBJ whole genome shotgun (WGS) entry which is preliminary data.</text>
</comment>
<dbReference type="Proteomes" id="UP000316079">
    <property type="component" value="Unassembled WGS sequence"/>
</dbReference>
<organism evidence="2 3">
    <name type="scientific">Danionella cerebrum</name>
    <dbReference type="NCBI Taxonomy" id="2873325"/>
    <lineage>
        <taxon>Eukaryota</taxon>
        <taxon>Metazoa</taxon>
        <taxon>Chordata</taxon>
        <taxon>Craniata</taxon>
        <taxon>Vertebrata</taxon>
        <taxon>Euteleostomi</taxon>
        <taxon>Actinopterygii</taxon>
        <taxon>Neopterygii</taxon>
        <taxon>Teleostei</taxon>
        <taxon>Ostariophysi</taxon>
        <taxon>Cypriniformes</taxon>
        <taxon>Danionidae</taxon>
        <taxon>Danioninae</taxon>
        <taxon>Danionella</taxon>
    </lineage>
</organism>
<dbReference type="EMBL" id="SRMA01023855">
    <property type="protein sequence ID" value="TRZ02836.1"/>
    <property type="molecule type" value="Genomic_DNA"/>
</dbReference>
<evidence type="ECO:0000256" key="1">
    <source>
        <dbReference type="SAM" id="MobiDB-lite"/>
    </source>
</evidence>
<proteinExistence type="predicted"/>
<evidence type="ECO:0000313" key="3">
    <source>
        <dbReference type="Proteomes" id="UP000316079"/>
    </source>
</evidence>
<dbReference type="AlphaFoldDB" id="A0A553RKY1"/>
<feature type="compositionally biased region" description="Basic residues" evidence="1">
    <location>
        <begin position="243"/>
        <end position="254"/>
    </location>
</feature>
<evidence type="ECO:0000313" key="2">
    <source>
        <dbReference type="EMBL" id="TRZ02836.1"/>
    </source>
</evidence>
<sequence>MILVEDDIVLESADMFAPFSRSGNLKRELASIVSSSIQDESVRYKCTRARAKEAFKMCNAGSLLKLGSGRAQPRNSNCSSPKTAIKASFHSAQRSPYRDRFNFKVDDIWSVASPNERSFQHVMSSADDTEGGKLPAGMTPIVGTKGHKDVRCTPPLPPSSPRRPLRTLSSRLIIRQAFASVNIQRCRLFHPFSKLLLKVADLNYVFIAAKSDFSYALRFPDWQQEMKKTAGVRDEEPPASDKRIKKSKNVRFNI</sequence>
<reference evidence="2 3" key="1">
    <citation type="journal article" date="2019" name="Sci. Data">
        <title>Hybrid genome assembly and annotation of Danionella translucida.</title>
        <authorList>
            <person name="Kadobianskyi M."/>
            <person name="Schulze L."/>
            <person name="Schuelke M."/>
            <person name="Judkewitz B."/>
        </authorList>
    </citation>
    <scope>NUCLEOTIDE SEQUENCE [LARGE SCALE GENOMIC DNA]</scope>
    <source>
        <strain evidence="2 3">Bolton</strain>
    </source>
</reference>
<keyword evidence="3" id="KW-1185">Reference proteome</keyword>
<name>A0A553RKY1_9TELE</name>
<feature type="compositionally biased region" description="Basic and acidic residues" evidence="1">
    <location>
        <begin position="229"/>
        <end position="242"/>
    </location>
</feature>
<feature type="region of interest" description="Disordered" evidence="1">
    <location>
        <begin position="229"/>
        <end position="254"/>
    </location>
</feature>